<gene>
    <name evidence="3" type="ORF">SAMN02746064_01772</name>
</gene>
<evidence type="ECO:0000313" key="3">
    <source>
        <dbReference type="EMBL" id="SHF05635.1"/>
    </source>
</evidence>
<dbReference type="AlphaFoldDB" id="A0A1M4YIJ6"/>
<feature type="chain" id="PRO_5012138087" evidence="1">
    <location>
        <begin position="25"/>
        <end position="310"/>
    </location>
</feature>
<dbReference type="GO" id="GO:0016787">
    <property type="term" value="F:hydrolase activity"/>
    <property type="evidence" value="ECO:0007669"/>
    <property type="project" value="UniProtKB-KW"/>
</dbReference>
<dbReference type="Gene3D" id="3.40.50.1110">
    <property type="entry name" value="SGNH hydrolase"/>
    <property type="match status" value="1"/>
</dbReference>
<dbReference type="SUPFAM" id="SSF52266">
    <property type="entry name" value="SGNH hydrolase"/>
    <property type="match status" value="1"/>
</dbReference>
<evidence type="ECO:0000313" key="4">
    <source>
        <dbReference type="Proteomes" id="UP000184251"/>
    </source>
</evidence>
<dbReference type="InterPro" id="IPR013830">
    <property type="entry name" value="SGNH_hydro"/>
</dbReference>
<dbReference type="InterPro" id="IPR036514">
    <property type="entry name" value="SGNH_hydro_sf"/>
</dbReference>
<feature type="signal peptide" evidence="1">
    <location>
        <begin position="1"/>
        <end position="24"/>
    </location>
</feature>
<evidence type="ECO:0000256" key="1">
    <source>
        <dbReference type="SAM" id="SignalP"/>
    </source>
</evidence>
<name>A0A1M4YIJ6_9FIRM</name>
<accession>A0A1M4YIJ6</accession>
<evidence type="ECO:0000259" key="2">
    <source>
        <dbReference type="Pfam" id="PF13472"/>
    </source>
</evidence>
<proteinExistence type="predicted"/>
<dbReference type="OrthoDB" id="26855at2"/>
<dbReference type="RefSeq" id="WP_073271163.1">
    <property type="nucleotide sequence ID" value="NZ_FQTU01000013.1"/>
</dbReference>
<dbReference type="Proteomes" id="UP000184251">
    <property type="component" value="Unassembled WGS sequence"/>
</dbReference>
<organism evidence="3 4">
    <name type="scientific">Alkalibacter saccharofermentans DSM 14828</name>
    <dbReference type="NCBI Taxonomy" id="1120975"/>
    <lineage>
        <taxon>Bacteria</taxon>
        <taxon>Bacillati</taxon>
        <taxon>Bacillota</taxon>
        <taxon>Clostridia</taxon>
        <taxon>Eubacteriales</taxon>
        <taxon>Eubacteriaceae</taxon>
        <taxon>Alkalibacter</taxon>
    </lineage>
</organism>
<dbReference type="EMBL" id="FQTU01000013">
    <property type="protein sequence ID" value="SHF05635.1"/>
    <property type="molecule type" value="Genomic_DNA"/>
</dbReference>
<keyword evidence="1" id="KW-0732">Signal</keyword>
<protein>
    <submittedName>
        <fullName evidence="3">GDSL-like Lipase/Acylhydrolase family protein</fullName>
    </submittedName>
</protein>
<dbReference type="Pfam" id="PF13472">
    <property type="entry name" value="Lipase_GDSL_2"/>
    <property type="match status" value="1"/>
</dbReference>
<sequence>MKKKFLVILLAMLIVLAFPMQALASPLANLPETPVYVNLGDSIAYGMSAEPRKSYFERFDRFLGPSQSFNLGIPGETSGDLLGKLKTNSSFQYAVSQADIITISIGGNNLLGPIIFGLISEVDALLVYLTPEQQIEFEIFLAQMEEQLGENPDSDELLKAFIVLTEYVIKLVGEDVWNQVVYGLMNSPDLNGALINGAAQFTQDWPEIVGRVRGLNPTAKVIALNLYNPVIANESPELFAMMEGLIIQINTVFASIPGCDVIDVYSEFNKNSKSVNFSLLYDTLSIDPHPTSDGHQRIFRLLARESAKTR</sequence>
<keyword evidence="4" id="KW-1185">Reference proteome</keyword>
<keyword evidence="3" id="KW-0378">Hydrolase</keyword>
<feature type="domain" description="SGNH hydrolase-type esterase" evidence="2">
    <location>
        <begin position="39"/>
        <end position="113"/>
    </location>
</feature>
<dbReference type="STRING" id="1120975.SAMN02746064_01772"/>
<reference evidence="3 4" key="1">
    <citation type="submission" date="2016-11" db="EMBL/GenBank/DDBJ databases">
        <authorList>
            <person name="Jaros S."/>
            <person name="Januszkiewicz K."/>
            <person name="Wedrychowicz H."/>
        </authorList>
    </citation>
    <scope>NUCLEOTIDE SEQUENCE [LARGE SCALE GENOMIC DNA]</scope>
    <source>
        <strain evidence="3 4">DSM 14828</strain>
    </source>
</reference>